<comment type="subcellular location">
    <subcellularLocation>
        <location evidence="1 10">Cell inner membrane</location>
    </subcellularLocation>
</comment>
<keyword evidence="7" id="KW-0653">Protein transport</keyword>
<proteinExistence type="inferred from homology"/>
<dbReference type="InterPro" id="IPR045584">
    <property type="entry name" value="Pilin-like"/>
</dbReference>
<comment type="caution">
    <text evidence="14">The sequence shown here is derived from an EMBL/GenBank/DDBJ whole genome shotgun (WGS) entry which is preliminary data.</text>
</comment>
<keyword evidence="4 10" id="KW-1003">Cell membrane</keyword>
<protein>
    <recommendedName>
        <fullName evidence="10">Type II secretion system protein K</fullName>
    </recommendedName>
</protein>
<reference evidence="14 15" key="1">
    <citation type="submission" date="2015-04" db="EMBL/GenBank/DDBJ databases">
        <title>Draft Genome Sequence of the Novel Agar-Digesting Marine Bacterium Q1.</title>
        <authorList>
            <person name="Li Y."/>
            <person name="Li D."/>
            <person name="Chen G."/>
            <person name="Du Z."/>
        </authorList>
    </citation>
    <scope>NUCLEOTIDE SEQUENCE [LARGE SCALE GENOMIC DNA]</scope>
    <source>
        <strain evidence="14 15">Q1</strain>
    </source>
</reference>
<evidence type="ECO:0000259" key="13">
    <source>
        <dbReference type="Pfam" id="PF21687"/>
    </source>
</evidence>
<dbReference type="InterPro" id="IPR038072">
    <property type="entry name" value="GspK_central_sf"/>
</dbReference>
<dbReference type="AlphaFoldDB" id="A0A0J8GTH9"/>
<dbReference type="STRING" id="1513271.XM47_13300"/>
<keyword evidence="3 10" id="KW-0813">Transport</keyword>
<dbReference type="SUPFAM" id="SSF54523">
    <property type="entry name" value="Pili subunits"/>
    <property type="match status" value="1"/>
</dbReference>
<dbReference type="GO" id="GO:0009306">
    <property type="term" value="P:protein secretion"/>
    <property type="evidence" value="ECO:0007669"/>
    <property type="project" value="InterPro"/>
</dbReference>
<dbReference type="PIRSF" id="PIRSF002786">
    <property type="entry name" value="XcpX"/>
    <property type="match status" value="1"/>
</dbReference>
<dbReference type="Pfam" id="PF21687">
    <property type="entry name" value="T2SSK_1st"/>
    <property type="match status" value="1"/>
</dbReference>
<comment type="similarity">
    <text evidence="2 10">Belongs to the GSP K family.</text>
</comment>
<evidence type="ECO:0000256" key="8">
    <source>
        <dbReference type="ARBA" id="ARBA00022989"/>
    </source>
</evidence>
<evidence type="ECO:0000256" key="11">
    <source>
        <dbReference type="SAM" id="MobiDB-lite"/>
    </source>
</evidence>
<evidence type="ECO:0000256" key="9">
    <source>
        <dbReference type="ARBA" id="ARBA00023136"/>
    </source>
</evidence>
<dbReference type="SUPFAM" id="SSF158544">
    <property type="entry name" value="GspK insert domain-like"/>
    <property type="match status" value="2"/>
</dbReference>
<evidence type="ECO:0000256" key="7">
    <source>
        <dbReference type="ARBA" id="ARBA00022927"/>
    </source>
</evidence>
<evidence type="ECO:0000256" key="2">
    <source>
        <dbReference type="ARBA" id="ARBA00007246"/>
    </source>
</evidence>
<feature type="compositionally biased region" description="Basic and acidic residues" evidence="11">
    <location>
        <begin position="129"/>
        <end position="145"/>
    </location>
</feature>
<name>A0A0J8GTH9_9ALTE</name>
<evidence type="ECO:0000256" key="5">
    <source>
        <dbReference type="ARBA" id="ARBA00022519"/>
    </source>
</evidence>
<evidence type="ECO:0000313" key="14">
    <source>
        <dbReference type="EMBL" id="KMT64614.1"/>
    </source>
</evidence>
<accession>A0A0J8GTH9</accession>
<gene>
    <name evidence="14" type="ORF">XM47_13300</name>
</gene>
<dbReference type="Gene3D" id="1.10.40.60">
    <property type="entry name" value="EpsJ-like"/>
    <property type="match status" value="2"/>
</dbReference>
<dbReference type="GO" id="GO:0005886">
    <property type="term" value="C:plasma membrane"/>
    <property type="evidence" value="ECO:0007669"/>
    <property type="project" value="UniProtKB-SubCell"/>
</dbReference>
<evidence type="ECO:0000256" key="3">
    <source>
        <dbReference type="ARBA" id="ARBA00022448"/>
    </source>
</evidence>
<keyword evidence="9 10" id="KW-0472">Membrane</keyword>
<dbReference type="NCBIfam" id="NF037980">
    <property type="entry name" value="T2SS_GspK"/>
    <property type="match status" value="1"/>
</dbReference>
<feature type="domain" description="T2SS protein K first SAM-like" evidence="13">
    <location>
        <begin position="102"/>
        <end position="240"/>
    </location>
</feature>
<feature type="region of interest" description="Disordered" evidence="11">
    <location>
        <begin position="111"/>
        <end position="145"/>
    </location>
</feature>
<dbReference type="InterPro" id="IPR049031">
    <property type="entry name" value="T2SSK_SAM-like_1st"/>
</dbReference>
<keyword evidence="15" id="KW-1185">Reference proteome</keyword>
<dbReference type="RefSeq" id="WP_048693410.1">
    <property type="nucleotide sequence ID" value="NZ_KQ130495.1"/>
</dbReference>
<feature type="domain" description="T2SS protein K second SAM-like" evidence="12">
    <location>
        <begin position="247"/>
        <end position="313"/>
    </location>
</feature>
<dbReference type="InterPro" id="IPR005628">
    <property type="entry name" value="GspK"/>
</dbReference>
<evidence type="ECO:0000256" key="6">
    <source>
        <dbReference type="ARBA" id="ARBA00022692"/>
    </source>
</evidence>
<evidence type="ECO:0000259" key="12">
    <source>
        <dbReference type="Pfam" id="PF03934"/>
    </source>
</evidence>
<evidence type="ECO:0000256" key="1">
    <source>
        <dbReference type="ARBA" id="ARBA00004533"/>
    </source>
</evidence>
<dbReference type="InterPro" id="IPR049179">
    <property type="entry name" value="T2SSK_SAM-like_2nd"/>
</dbReference>
<dbReference type="PANTHER" id="PTHR38831:SF1">
    <property type="entry name" value="TYPE II SECRETION SYSTEM PROTEIN K-RELATED"/>
    <property type="match status" value="1"/>
</dbReference>
<organism evidence="14 15">
    <name type="scientific">Catenovulum maritimum</name>
    <dbReference type="NCBI Taxonomy" id="1513271"/>
    <lineage>
        <taxon>Bacteria</taxon>
        <taxon>Pseudomonadati</taxon>
        <taxon>Pseudomonadota</taxon>
        <taxon>Gammaproteobacteria</taxon>
        <taxon>Alteromonadales</taxon>
        <taxon>Alteromonadaceae</taxon>
        <taxon>Catenovulum</taxon>
    </lineage>
</organism>
<dbReference type="Proteomes" id="UP000037600">
    <property type="component" value="Unassembled WGS sequence"/>
</dbReference>
<evidence type="ECO:0000256" key="10">
    <source>
        <dbReference type="PIRNR" id="PIRNR002786"/>
    </source>
</evidence>
<dbReference type="Pfam" id="PF03934">
    <property type="entry name" value="T2SSK"/>
    <property type="match status" value="1"/>
</dbReference>
<keyword evidence="8" id="KW-1133">Transmembrane helix</keyword>
<evidence type="ECO:0000256" key="4">
    <source>
        <dbReference type="ARBA" id="ARBA00022475"/>
    </source>
</evidence>
<dbReference type="Gene3D" id="3.30.1300.30">
    <property type="entry name" value="GSPII I/J protein-like"/>
    <property type="match status" value="1"/>
</dbReference>
<evidence type="ECO:0000313" key="15">
    <source>
        <dbReference type="Proteomes" id="UP000037600"/>
    </source>
</evidence>
<dbReference type="OrthoDB" id="9788973at2"/>
<keyword evidence="6" id="KW-0812">Transmembrane</keyword>
<dbReference type="PANTHER" id="PTHR38831">
    <property type="entry name" value="TYPE II SECRETION SYSTEM PROTEIN K"/>
    <property type="match status" value="1"/>
</dbReference>
<keyword evidence="5 10" id="KW-0997">Cell inner membrane</keyword>
<sequence>MVKQKGVALITVLLIVALVTIVAAEMAVRLQFQIKRTENLAFNQQAYWFAMGGESLVSLVLNESLAAKSGQFNLSQPWAVEEMSFPLEGGATISGSVKDLSSCFNLNASIEPPAKNEDGSKPNVSNEQSRNDANDSGRTENSKTFDIEPEQQLQFLLENAGLDSYDAEQVRDAILDWLDADSITRGYGAEDYVYEAKAAPYITANGHFVDLSELKLIQGLDTIASKNVLDDLLELACVVPNYAEQTLNVNTIKDDQAGVLTAMFGNKLSMQDAKSIISTRPIEGFAKIEDFWDLSEIKAIGNISARVKKQFSVTSKYFKLKTRTEYNQSWVDLSSIFALDKNGKFVVIARKIGV</sequence>
<dbReference type="EMBL" id="LAZL01000022">
    <property type="protein sequence ID" value="KMT64614.1"/>
    <property type="molecule type" value="Genomic_DNA"/>
</dbReference>